<feature type="domain" description="EAL" evidence="1">
    <location>
        <begin position="367"/>
        <end position="617"/>
    </location>
</feature>
<dbReference type="PANTHER" id="PTHR44757">
    <property type="entry name" value="DIGUANYLATE CYCLASE DGCP"/>
    <property type="match status" value="1"/>
</dbReference>
<dbReference type="SUPFAM" id="SSF55785">
    <property type="entry name" value="PYP-like sensor domain (PAS domain)"/>
    <property type="match status" value="1"/>
</dbReference>
<dbReference type="InterPro" id="IPR000160">
    <property type="entry name" value="GGDEF_dom"/>
</dbReference>
<dbReference type="Pfam" id="PF00990">
    <property type="entry name" value="GGDEF"/>
    <property type="match status" value="1"/>
</dbReference>
<dbReference type="InterPro" id="IPR043128">
    <property type="entry name" value="Rev_trsase/Diguanyl_cyclase"/>
</dbReference>
<dbReference type="Gene3D" id="3.20.20.450">
    <property type="entry name" value="EAL domain"/>
    <property type="match status" value="1"/>
</dbReference>
<dbReference type="InterPro" id="IPR029787">
    <property type="entry name" value="Nucleotide_cyclase"/>
</dbReference>
<evidence type="ECO:0000313" key="3">
    <source>
        <dbReference type="EMBL" id="MBK1660803.1"/>
    </source>
</evidence>
<proteinExistence type="predicted"/>
<dbReference type="PANTHER" id="PTHR44757:SF2">
    <property type="entry name" value="BIOFILM ARCHITECTURE MAINTENANCE PROTEIN MBAA"/>
    <property type="match status" value="1"/>
</dbReference>
<evidence type="ECO:0000313" key="4">
    <source>
        <dbReference type="Proteomes" id="UP000697995"/>
    </source>
</evidence>
<dbReference type="SUPFAM" id="SSF141868">
    <property type="entry name" value="EAL domain-like"/>
    <property type="match status" value="1"/>
</dbReference>
<dbReference type="PROSITE" id="PS50887">
    <property type="entry name" value="GGDEF"/>
    <property type="match status" value="1"/>
</dbReference>
<dbReference type="Gene3D" id="3.30.70.270">
    <property type="match status" value="1"/>
</dbReference>
<dbReference type="RefSeq" id="WP_133220452.1">
    <property type="nucleotide sequence ID" value="NZ_NRSG01000213.1"/>
</dbReference>
<evidence type="ECO:0000259" key="1">
    <source>
        <dbReference type="PROSITE" id="PS50883"/>
    </source>
</evidence>
<dbReference type="InterPro" id="IPR001633">
    <property type="entry name" value="EAL_dom"/>
</dbReference>
<organism evidence="3 4">
    <name type="scientific">Paracraurococcus ruber</name>
    <dbReference type="NCBI Taxonomy" id="77675"/>
    <lineage>
        <taxon>Bacteria</taxon>
        <taxon>Pseudomonadati</taxon>
        <taxon>Pseudomonadota</taxon>
        <taxon>Alphaproteobacteria</taxon>
        <taxon>Acetobacterales</taxon>
        <taxon>Roseomonadaceae</taxon>
        <taxon>Paracraurococcus</taxon>
    </lineage>
</organism>
<dbReference type="Gene3D" id="3.30.450.20">
    <property type="entry name" value="PAS domain"/>
    <property type="match status" value="1"/>
</dbReference>
<dbReference type="SMART" id="SM00267">
    <property type="entry name" value="GGDEF"/>
    <property type="match status" value="1"/>
</dbReference>
<dbReference type="SMART" id="SM00052">
    <property type="entry name" value="EAL"/>
    <property type="match status" value="1"/>
</dbReference>
<protein>
    <recommendedName>
        <fullName evidence="5">Diguanylate cyclase</fullName>
    </recommendedName>
</protein>
<reference evidence="3 4" key="1">
    <citation type="journal article" date="2020" name="Microorganisms">
        <title>Osmotic Adaptation and Compatible Solute Biosynthesis of Phototrophic Bacteria as Revealed from Genome Analyses.</title>
        <authorList>
            <person name="Imhoff J.F."/>
            <person name="Rahn T."/>
            <person name="Kunzel S."/>
            <person name="Keller A."/>
            <person name="Neulinger S.C."/>
        </authorList>
    </citation>
    <scope>NUCLEOTIDE SEQUENCE [LARGE SCALE GENOMIC DNA]</scope>
    <source>
        <strain evidence="3 4">DSM 15382</strain>
    </source>
</reference>
<evidence type="ECO:0000259" key="2">
    <source>
        <dbReference type="PROSITE" id="PS50887"/>
    </source>
</evidence>
<dbReference type="InterPro" id="IPR035919">
    <property type="entry name" value="EAL_sf"/>
</dbReference>
<keyword evidence="4" id="KW-1185">Reference proteome</keyword>
<dbReference type="SUPFAM" id="SSF55073">
    <property type="entry name" value="Nucleotide cyclase"/>
    <property type="match status" value="1"/>
</dbReference>
<name>A0ABS1D1U9_9PROT</name>
<dbReference type="PROSITE" id="PS50883">
    <property type="entry name" value="EAL"/>
    <property type="match status" value="1"/>
</dbReference>
<dbReference type="EMBL" id="NRSG01000213">
    <property type="protein sequence ID" value="MBK1660803.1"/>
    <property type="molecule type" value="Genomic_DNA"/>
</dbReference>
<accession>A0ABS1D1U9</accession>
<gene>
    <name evidence="3" type="ORF">CKO45_21505</name>
</gene>
<dbReference type="Pfam" id="PF00563">
    <property type="entry name" value="EAL"/>
    <property type="match status" value="1"/>
</dbReference>
<dbReference type="Proteomes" id="UP000697995">
    <property type="component" value="Unassembled WGS sequence"/>
</dbReference>
<dbReference type="CDD" id="cd01948">
    <property type="entry name" value="EAL"/>
    <property type="match status" value="1"/>
</dbReference>
<sequence>MTTHRDDLVLREAAEEICRQLCRVAAGDLGVRLDAPSSDTTAQKLALLGNGVLHVARRAIAAAEATGRELAEAHRVARLGTWRLEVIAGVPRRILSPELQSLLGAHSRNPSVDLLGTVVHPDDRELVSGGEARALMGETASFEWRTLQPDGTVRTIWTELRPDGMNAGTVQAVCQDITERRVAEARIRQLAETDALTGLSNRANLRERLAANLAHAGRRRGQKGVAVLCIDLDGFKGVNDRHGHAAGDRVLVQAAARMRALARCEDIVSRHGGDEFVIVLTSSTQMEAAERLAGRLVAALAKPYDLGNGVTSAAVTASIGIAFAPGDGSNVDELLAAADAALYGAKAAGRNGIAFYRPQLEAEARERRALDADLRHATAPGQLSLAYQPLVAVKDGAVLGFEALMRWRHPTRGQVSPDYFIAAAEASGEIHRIGGWALREACAEAARWREPHFIAVNVSPVQVQRGSFFAEAVEAALATSGLAPERLELEVTEGVLIREADAALAALRRVRDLGVRIALDDFGTGYSSLATLQAFPFDKIKIDRRFVSGLGGASAQNAAIVRAVLGLASGLGIPVVAEGVETSEQLLSLRAEGCAEAQGWLFGRPGAPPSMATSSAN</sequence>
<comment type="caution">
    <text evidence="3">The sequence shown here is derived from an EMBL/GenBank/DDBJ whole genome shotgun (WGS) entry which is preliminary data.</text>
</comment>
<feature type="domain" description="GGDEF" evidence="2">
    <location>
        <begin position="223"/>
        <end position="358"/>
    </location>
</feature>
<evidence type="ECO:0008006" key="5">
    <source>
        <dbReference type="Google" id="ProtNLM"/>
    </source>
</evidence>
<dbReference type="NCBIfam" id="TIGR00254">
    <property type="entry name" value="GGDEF"/>
    <property type="match status" value="1"/>
</dbReference>
<dbReference type="InterPro" id="IPR052155">
    <property type="entry name" value="Biofilm_reg_signaling"/>
</dbReference>
<dbReference type="InterPro" id="IPR035965">
    <property type="entry name" value="PAS-like_dom_sf"/>
</dbReference>
<dbReference type="CDD" id="cd01949">
    <property type="entry name" value="GGDEF"/>
    <property type="match status" value="1"/>
</dbReference>